<dbReference type="AlphaFoldDB" id="A0A139AJT5"/>
<keyword evidence="2" id="KW-1185">Reference proteome</keyword>
<organism evidence="1 2">
    <name type="scientific">Gonapodya prolifera (strain JEL478)</name>
    <name type="common">Monoblepharis prolifera</name>
    <dbReference type="NCBI Taxonomy" id="1344416"/>
    <lineage>
        <taxon>Eukaryota</taxon>
        <taxon>Fungi</taxon>
        <taxon>Fungi incertae sedis</taxon>
        <taxon>Chytridiomycota</taxon>
        <taxon>Chytridiomycota incertae sedis</taxon>
        <taxon>Monoblepharidomycetes</taxon>
        <taxon>Monoblepharidales</taxon>
        <taxon>Gonapodyaceae</taxon>
        <taxon>Gonapodya</taxon>
    </lineage>
</organism>
<gene>
    <name evidence="1" type="ORF">M427DRAFT_43298</name>
</gene>
<sequence length="173" mass="18101">MNHICIAAANPAGMEDKNDPSQKSLYFVNIATLTPSDGASAPGEASLEHAIPSRSAAAVLQDPKAAIMQAQVVEEFEPARLSDEACDANVAKPPLTAEVPVPSNCSTPAPASIANKPLTTLAMVDPEFSGKGTNRTAQKHKRELENLKIAYAKKSGKLVESGEVIVASELSSH</sequence>
<accession>A0A139AJT5</accession>
<evidence type="ECO:0000313" key="2">
    <source>
        <dbReference type="Proteomes" id="UP000070544"/>
    </source>
</evidence>
<protein>
    <submittedName>
        <fullName evidence="1">Uncharacterized protein</fullName>
    </submittedName>
</protein>
<proteinExistence type="predicted"/>
<evidence type="ECO:0000313" key="1">
    <source>
        <dbReference type="EMBL" id="KXS17042.1"/>
    </source>
</evidence>
<name>A0A139AJT5_GONPJ</name>
<dbReference type="Proteomes" id="UP000070544">
    <property type="component" value="Unassembled WGS sequence"/>
</dbReference>
<dbReference type="EMBL" id="KQ965749">
    <property type="protein sequence ID" value="KXS17042.1"/>
    <property type="molecule type" value="Genomic_DNA"/>
</dbReference>
<reference evidence="1 2" key="1">
    <citation type="journal article" date="2015" name="Genome Biol. Evol.">
        <title>Phylogenomic analyses indicate that early fungi evolved digesting cell walls of algal ancestors of land plants.</title>
        <authorList>
            <person name="Chang Y."/>
            <person name="Wang S."/>
            <person name="Sekimoto S."/>
            <person name="Aerts A.L."/>
            <person name="Choi C."/>
            <person name="Clum A."/>
            <person name="LaButti K.M."/>
            <person name="Lindquist E.A."/>
            <person name="Yee Ngan C."/>
            <person name="Ohm R.A."/>
            <person name="Salamov A.A."/>
            <person name="Grigoriev I.V."/>
            <person name="Spatafora J.W."/>
            <person name="Berbee M.L."/>
        </authorList>
    </citation>
    <scope>NUCLEOTIDE SEQUENCE [LARGE SCALE GENOMIC DNA]</scope>
    <source>
        <strain evidence="1 2">JEL478</strain>
    </source>
</reference>